<dbReference type="SUPFAM" id="SSF53067">
    <property type="entry name" value="Actin-like ATPase domain"/>
    <property type="match status" value="1"/>
</dbReference>
<dbReference type="OrthoDB" id="437233at2"/>
<dbReference type="EMBL" id="CP001291">
    <property type="protein sequence ID" value="ACK71089.1"/>
    <property type="molecule type" value="Genomic_DNA"/>
</dbReference>
<reference evidence="3" key="1">
    <citation type="journal article" date="2011" name="MBio">
        <title>Novel metabolic attributes of the genus Cyanothece, comprising a group of unicellular nitrogen-fixing Cyanobacteria.</title>
        <authorList>
            <person name="Bandyopadhyay A."/>
            <person name="Elvitigala T."/>
            <person name="Welsh E."/>
            <person name="Stockel J."/>
            <person name="Liberton M."/>
            <person name="Min H."/>
            <person name="Sherman L.A."/>
            <person name="Pakrasi H.B."/>
        </authorList>
    </citation>
    <scope>NUCLEOTIDE SEQUENCE [LARGE SCALE GENOMIC DNA]</scope>
    <source>
        <strain evidence="3">PCC 7424</strain>
    </source>
</reference>
<dbReference type="InterPro" id="IPR043129">
    <property type="entry name" value="ATPase_NBD"/>
</dbReference>
<evidence type="ECO:0000256" key="1">
    <source>
        <dbReference type="SAM" id="Coils"/>
    </source>
</evidence>
<keyword evidence="3" id="KW-1185">Reference proteome</keyword>
<evidence type="ECO:0000313" key="2">
    <source>
        <dbReference type="EMBL" id="ACK71089.1"/>
    </source>
</evidence>
<evidence type="ECO:0000313" key="3">
    <source>
        <dbReference type="Proteomes" id="UP000002384"/>
    </source>
</evidence>
<dbReference type="KEGG" id="cyc:PCC7424_2677"/>
<feature type="coiled-coil region" evidence="1">
    <location>
        <begin position="93"/>
        <end position="127"/>
    </location>
</feature>
<sequence length="710" mass="80565">MTTEQLHSLITDLDRFLAGENSRLSWSTSDYWEEREQTRQLLLRVRAYLVTTASQSPNIPTVGAEITPLSEQWVEQMTSTMIAQINQQLAGWFDSLRTELDELRNSRESLTQEIQSLQQQYQRMIADFIQLLMKRSQDILQQQIHQTQETIAQQLKLESSALIYPSKVLEQLIQLQQHSDQLLTDLDTTFRTVFETLEQDLQAYSQSLSKGLERMHNLGQQGEAKLLAYTNRLTDQLEQSSVISPAVDLPITPQPNAPEIETIHRLTDLIEPEIVSPPGDIEQPETFSLDLIEPEIVSPPEDIEPPESLSLDGWYLGIDFGSDSLAAVLSKTNLTTTEENLIEEYPLYWSSGEASSFRLPINSYSSFELESLKSQLTKLDSLPDNIWFKLITLFSIFNLNNTDVSENLKVMTHDLEQSALDSALQDLKGVIFSSPTDWKTTYQSQLKKAMLATHLVEDENQIFFLEEAIATFLAHLPLGTNSELSRSETVTLVINSGATSTDIALVIPPNPLETLSYDDFLLTQLAYGGNTLEQDIFCQLIYPQWMTQLNPPLTQFPGIVPQPGKPEPDKREQLKQCLERHPIGNSFIEAAKLAKLILQQQNSFTSQLGGQSWTLQRHDLEKIIIRPFLDSLEEQIQYLLSQKNLTFDDIEQVILSGGTILSLWYSLSNWINEKFPQGICFHDSETEILTKVAIGLGRFPLFPNLVKTLN</sequence>
<gene>
    <name evidence="2" type="ordered locus">PCC7424_2677</name>
</gene>
<dbReference type="Proteomes" id="UP000002384">
    <property type="component" value="Chromosome"/>
</dbReference>
<dbReference type="PANTHER" id="PTHR42749">
    <property type="entry name" value="CELL SHAPE-DETERMINING PROTEIN MREB"/>
    <property type="match status" value="1"/>
</dbReference>
<proteinExistence type="predicted"/>
<accession>B7KKX0</accession>
<dbReference type="Gene3D" id="3.30.420.40">
    <property type="match status" value="2"/>
</dbReference>
<name>B7KKX0_GLOC7</name>
<dbReference type="eggNOG" id="COG0443">
    <property type="taxonomic scope" value="Bacteria"/>
</dbReference>
<dbReference type="RefSeq" id="WP_015954690.1">
    <property type="nucleotide sequence ID" value="NC_011729.1"/>
</dbReference>
<protein>
    <submittedName>
        <fullName evidence="2">Uncharacterized protein</fullName>
    </submittedName>
</protein>
<dbReference type="HOGENOM" id="CLU_465991_0_0_3"/>
<organism evidence="2 3">
    <name type="scientific">Gloeothece citriformis (strain PCC 7424)</name>
    <name type="common">Cyanothece sp. (strain PCC 7424)</name>
    <dbReference type="NCBI Taxonomy" id="65393"/>
    <lineage>
        <taxon>Bacteria</taxon>
        <taxon>Bacillati</taxon>
        <taxon>Cyanobacteriota</taxon>
        <taxon>Cyanophyceae</taxon>
        <taxon>Oscillatoriophycideae</taxon>
        <taxon>Chroococcales</taxon>
        <taxon>Aphanothecaceae</taxon>
        <taxon>Gloeothece</taxon>
        <taxon>Gloeothece citriformis</taxon>
    </lineage>
</organism>
<dbReference type="Gene3D" id="3.90.640.10">
    <property type="entry name" value="Actin, Chain A, domain 4"/>
    <property type="match status" value="1"/>
</dbReference>
<dbReference type="PANTHER" id="PTHR42749:SF1">
    <property type="entry name" value="CELL SHAPE-DETERMINING PROTEIN MREB"/>
    <property type="match status" value="1"/>
</dbReference>
<dbReference type="AlphaFoldDB" id="B7KKX0"/>
<keyword evidence="1" id="KW-0175">Coiled coil</keyword>
<dbReference type="STRING" id="65393.PCC7424_2677"/>